<dbReference type="Pfam" id="PF00221">
    <property type="entry name" value="Lyase_aromatic"/>
    <property type="match status" value="1"/>
</dbReference>
<dbReference type="Gene3D" id="1.20.200.10">
    <property type="entry name" value="Fumarase/aspartase (Central domain)"/>
    <property type="match status" value="1"/>
</dbReference>
<dbReference type="AlphaFoldDB" id="A0A8J7WDY1"/>
<evidence type="ECO:0000313" key="1">
    <source>
        <dbReference type="EMBL" id="MBS0124992.1"/>
    </source>
</evidence>
<dbReference type="SUPFAM" id="SSF48557">
    <property type="entry name" value="L-aspartase-like"/>
    <property type="match status" value="1"/>
</dbReference>
<dbReference type="InterPro" id="IPR001106">
    <property type="entry name" value="Aromatic_Lyase"/>
</dbReference>
<dbReference type="PANTHER" id="PTHR10362">
    <property type="entry name" value="HISTIDINE AMMONIA-LYASE"/>
    <property type="match status" value="1"/>
</dbReference>
<dbReference type="CDD" id="cd00332">
    <property type="entry name" value="PAL-HAL"/>
    <property type="match status" value="1"/>
</dbReference>
<dbReference type="InterPro" id="IPR022313">
    <property type="entry name" value="Phe/His_NH3-lyase_AS"/>
</dbReference>
<dbReference type="Proteomes" id="UP000681356">
    <property type="component" value="Unassembled WGS sequence"/>
</dbReference>
<comment type="caution">
    <text evidence="1">The sequence shown here is derived from an EMBL/GenBank/DDBJ whole genome shotgun (WGS) entry which is preliminary data.</text>
</comment>
<dbReference type="InterPro" id="IPR008948">
    <property type="entry name" value="L-Aspartase-like"/>
</dbReference>
<dbReference type="InterPro" id="IPR024083">
    <property type="entry name" value="Fumarase/histidase_N"/>
</dbReference>
<dbReference type="GO" id="GO:0016841">
    <property type="term" value="F:ammonia-lyase activity"/>
    <property type="evidence" value="ECO:0007669"/>
    <property type="project" value="InterPro"/>
</dbReference>
<reference evidence="1" key="1">
    <citation type="submission" date="2021-04" db="EMBL/GenBank/DDBJ databases">
        <authorList>
            <person name="Yoon J."/>
        </authorList>
    </citation>
    <scope>NUCLEOTIDE SEQUENCE</scope>
    <source>
        <strain evidence="1">KMU-90</strain>
    </source>
</reference>
<dbReference type="RefSeq" id="WP_212536965.1">
    <property type="nucleotide sequence ID" value="NZ_JAGTUU010000005.1"/>
</dbReference>
<organism evidence="1 2">
    <name type="scientific">Thetidibacter halocola</name>
    <dbReference type="NCBI Taxonomy" id="2827239"/>
    <lineage>
        <taxon>Bacteria</taxon>
        <taxon>Pseudomonadati</taxon>
        <taxon>Pseudomonadota</taxon>
        <taxon>Alphaproteobacteria</taxon>
        <taxon>Rhodobacterales</taxon>
        <taxon>Roseobacteraceae</taxon>
        <taxon>Thetidibacter</taxon>
    </lineage>
</organism>
<name>A0A8J7WDY1_9RHOB</name>
<gene>
    <name evidence="1" type="ORF">KB874_12880</name>
</gene>
<keyword evidence="2" id="KW-1185">Reference proteome</keyword>
<keyword evidence="1" id="KW-0456">Lyase</keyword>
<sequence length="548" mass="58014">MTITLDGTGLTLAAIDAVARGRAPVAISDDPAVLARVRGSRQRIAGAVERGEEIYGVTTLFGGMADVHVTREQLIDVQRIALWQHKSTTGPRLPEADVRAAMLLRANSLMRGASGVRMELIERLVAFLNAGAAPHMYQRGSIGASGDLVPLSYIGGSILGLSPEFLVDLDGETLDCVTVLGRLGFAPIDPEPKEGLALNNGTGASTGVAANVMTRALDALAMSLGVHALFAHALLATDQSFAPYIHAMKPHPGQVWAAARMADLLAGGQTIRSEAGGDRAARKGGLIQDRYGIRCLPQFMGPIVDGLATAARQVETEANTANDNPLIDPETGETFHTGNFLAQYTAVAMDSTRYFIGLMCKHIDSQIALMITPAFSNGLTPALVGNMKTGVNVGLKSLHIGMNQMSTQISYLGQSVADRFPTHAEMYNQNINSQAMNAANLARDQMDVTEHFLAAALLTGVQAVEVRALTETGSCDARTILSPATVPLYEAVRCAAGGEPEAGRTLVWDDMDGFIQPKVEGVLDAVARRDAIHAALTPVRDALEAFRA</sequence>
<protein>
    <submittedName>
        <fullName evidence="1">Aromatic amino acid lyase</fullName>
    </submittedName>
</protein>
<accession>A0A8J7WDY1</accession>
<proteinExistence type="predicted"/>
<evidence type="ECO:0000313" key="2">
    <source>
        <dbReference type="Proteomes" id="UP000681356"/>
    </source>
</evidence>
<dbReference type="EMBL" id="JAGTUU010000005">
    <property type="protein sequence ID" value="MBS0124992.1"/>
    <property type="molecule type" value="Genomic_DNA"/>
</dbReference>
<dbReference type="Gene3D" id="1.10.275.10">
    <property type="entry name" value="Fumarase/aspartase (N-terminal domain)"/>
    <property type="match status" value="1"/>
</dbReference>
<dbReference type="PROSITE" id="PS00488">
    <property type="entry name" value="PAL_HISTIDASE"/>
    <property type="match status" value="1"/>
</dbReference>